<keyword evidence="3" id="KW-0238">DNA-binding</keyword>
<keyword evidence="7" id="KW-1185">Reference proteome</keyword>
<dbReference type="PANTHER" id="PTHR30419:SF30">
    <property type="entry name" value="LYSR FAMILY TRANSCRIPTIONAL REGULATOR"/>
    <property type="match status" value="1"/>
</dbReference>
<dbReference type="KEGG" id="pacp:FAZ97_19790"/>
<gene>
    <name evidence="6" type="ORF">FAZ97_19790</name>
</gene>
<proteinExistence type="inferred from homology"/>
<evidence type="ECO:0000313" key="6">
    <source>
        <dbReference type="EMBL" id="QGZ57171.1"/>
    </source>
</evidence>
<dbReference type="SUPFAM" id="SSF53850">
    <property type="entry name" value="Periplasmic binding protein-like II"/>
    <property type="match status" value="1"/>
</dbReference>
<keyword evidence="2" id="KW-0805">Transcription regulation</keyword>
<dbReference type="PROSITE" id="PS50931">
    <property type="entry name" value="HTH_LYSR"/>
    <property type="match status" value="1"/>
</dbReference>
<dbReference type="CDD" id="cd05466">
    <property type="entry name" value="PBP2_LTTR_substrate"/>
    <property type="match status" value="1"/>
</dbReference>
<dbReference type="EMBL" id="CP046910">
    <property type="protein sequence ID" value="QGZ57171.1"/>
    <property type="molecule type" value="Genomic_DNA"/>
</dbReference>
<dbReference type="AlphaFoldDB" id="A0A7Z2JA84"/>
<dbReference type="PANTHER" id="PTHR30419">
    <property type="entry name" value="HTH-TYPE TRANSCRIPTIONAL REGULATOR YBHD"/>
    <property type="match status" value="1"/>
</dbReference>
<dbReference type="Gene3D" id="1.10.10.10">
    <property type="entry name" value="Winged helix-like DNA-binding domain superfamily/Winged helix DNA-binding domain"/>
    <property type="match status" value="1"/>
</dbReference>
<dbReference type="SUPFAM" id="SSF46785">
    <property type="entry name" value="Winged helix' DNA-binding domain"/>
    <property type="match status" value="1"/>
</dbReference>
<evidence type="ECO:0000259" key="5">
    <source>
        <dbReference type="PROSITE" id="PS50931"/>
    </source>
</evidence>
<dbReference type="InterPro" id="IPR036390">
    <property type="entry name" value="WH_DNA-bd_sf"/>
</dbReference>
<evidence type="ECO:0000313" key="7">
    <source>
        <dbReference type="Proteomes" id="UP000434209"/>
    </source>
</evidence>
<dbReference type="InterPro" id="IPR050950">
    <property type="entry name" value="HTH-type_LysR_regulators"/>
</dbReference>
<organism evidence="6 7">
    <name type="scientific">Paraburkholderia acidiphila</name>
    <dbReference type="NCBI Taxonomy" id="2571747"/>
    <lineage>
        <taxon>Bacteria</taxon>
        <taxon>Pseudomonadati</taxon>
        <taxon>Pseudomonadota</taxon>
        <taxon>Betaproteobacteria</taxon>
        <taxon>Burkholderiales</taxon>
        <taxon>Burkholderiaceae</taxon>
        <taxon>Paraburkholderia</taxon>
    </lineage>
</organism>
<feature type="domain" description="HTH lysR-type" evidence="5">
    <location>
        <begin position="14"/>
        <end position="71"/>
    </location>
</feature>
<evidence type="ECO:0000256" key="4">
    <source>
        <dbReference type="ARBA" id="ARBA00023163"/>
    </source>
</evidence>
<dbReference type="GO" id="GO:0003677">
    <property type="term" value="F:DNA binding"/>
    <property type="evidence" value="ECO:0007669"/>
    <property type="project" value="UniProtKB-KW"/>
</dbReference>
<dbReference type="GO" id="GO:0003700">
    <property type="term" value="F:DNA-binding transcription factor activity"/>
    <property type="evidence" value="ECO:0007669"/>
    <property type="project" value="InterPro"/>
</dbReference>
<sequence length="318" mass="35762">MHTLRLLRRARPAMNLRQLEHVVALAEEGSFARAAQRVHLSQPALSRSIQAIEEKLDMVLFDRTTREVQITPAGETVVRRAKKVLFEARCLVRDVALLRNHCIGSVSFGAGPYPAAMLLPAVLDMLAQRHPQLRIDARIDNWKNLLDALYSETLDFLIVDIRGAPPVSEISVIPLPRHRVAWYVREGHPLAQFETLEARQLQAFPIVAVPLPDTMRNALRKWLRYAPGHELEFHLICNDVNVLQEYARKTDALLLLTSHAFWNPARMAGLVPLSLPANSPLWLQFCIVHLAGRTLSPAAEQAIRAVQDAAEAIQPQID</sequence>
<dbReference type="PRINTS" id="PR00039">
    <property type="entry name" value="HTHLYSR"/>
</dbReference>
<dbReference type="Pfam" id="PF03466">
    <property type="entry name" value="LysR_substrate"/>
    <property type="match status" value="1"/>
</dbReference>
<dbReference type="FunFam" id="1.10.10.10:FF:000001">
    <property type="entry name" value="LysR family transcriptional regulator"/>
    <property type="match status" value="1"/>
</dbReference>
<comment type="similarity">
    <text evidence="1">Belongs to the LysR transcriptional regulatory family.</text>
</comment>
<dbReference type="Proteomes" id="UP000434209">
    <property type="component" value="Chromosome 2"/>
</dbReference>
<dbReference type="InterPro" id="IPR005119">
    <property type="entry name" value="LysR_subst-bd"/>
</dbReference>
<dbReference type="Gene3D" id="3.40.190.10">
    <property type="entry name" value="Periplasmic binding protein-like II"/>
    <property type="match status" value="2"/>
</dbReference>
<dbReference type="InterPro" id="IPR000847">
    <property type="entry name" value="LysR_HTH_N"/>
</dbReference>
<evidence type="ECO:0000256" key="2">
    <source>
        <dbReference type="ARBA" id="ARBA00023015"/>
    </source>
</evidence>
<evidence type="ECO:0000256" key="3">
    <source>
        <dbReference type="ARBA" id="ARBA00023125"/>
    </source>
</evidence>
<evidence type="ECO:0000256" key="1">
    <source>
        <dbReference type="ARBA" id="ARBA00009437"/>
    </source>
</evidence>
<dbReference type="InterPro" id="IPR036388">
    <property type="entry name" value="WH-like_DNA-bd_sf"/>
</dbReference>
<accession>A0A7Z2JA84</accession>
<dbReference type="Pfam" id="PF00126">
    <property type="entry name" value="HTH_1"/>
    <property type="match status" value="1"/>
</dbReference>
<reference evidence="6 7" key="1">
    <citation type="submission" date="2019-12" db="EMBL/GenBank/DDBJ databases">
        <title>Paraburkholderia acidiphila 7Q-K02 sp. nov and Paraburkholderia acidisoli DHF22 sp. nov., two strains isolated from forest soil.</title>
        <authorList>
            <person name="Gao Z."/>
            <person name="Qiu L."/>
        </authorList>
    </citation>
    <scope>NUCLEOTIDE SEQUENCE [LARGE SCALE GENOMIC DNA]</scope>
    <source>
        <strain evidence="6 7">7Q-K02</strain>
    </source>
</reference>
<dbReference type="GO" id="GO:0005829">
    <property type="term" value="C:cytosol"/>
    <property type="evidence" value="ECO:0007669"/>
    <property type="project" value="TreeGrafter"/>
</dbReference>
<name>A0A7Z2JA84_9BURK</name>
<keyword evidence="4" id="KW-0804">Transcription</keyword>
<protein>
    <submittedName>
        <fullName evidence="6">LysR family transcriptional regulator</fullName>
    </submittedName>
</protein>